<dbReference type="SUPFAM" id="SSF46785">
    <property type="entry name" value="Winged helix' DNA-binding domain"/>
    <property type="match status" value="1"/>
</dbReference>
<organism evidence="2 3">
    <name type="scientific">Clostridium senegalense</name>
    <dbReference type="NCBI Taxonomy" id="1465809"/>
    <lineage>
        <taxon>Bacteria</taxon>
        <taxon>Bacillati</taxon>
        <taxon>Bacillota</taxon>
        <taxon>Clostridia</taxon>
        <taxon>Eubacteriales</taxon>
        <taxon>Clostridiaceae</taxon>
        <taxon>Clostridium</taxon>
    </lineage>
</organism>
<dbReference type="InterPro" id="IPR013196">
    <property type="entry name" value="HTH_11"/>
</dbReference>
<proteinExistence type="predicted"/>
<dbReference type="InterPro" id="IPR036390">
    <property type="entry name" value="WH_DNA-bd_sf"/>
</dbReference>
<dbReference type="Gene3D" id="1.10.10.10">
    <property type="entry name" value="Winged helix-like DNA-binding domain superfamily/Winged helix DNA-binding domain"/>
    <property type="match status" value="1"/>
</dbReference>
<sequence>MDILDKILETLKENGAMKAGEIAEKLNVDKKDIDKAIKKLKTDEKIESPKRCYYSAK</sequence>
<comment type="caution">
    <text evidence="2">The sequence shown here is derived from an EMBL/GenBank/DDBJ whole genome shotgun (WGS) entry which is preliminary data.</text>
</comment>
<protein>
    <submittedName>
        <fullName evidence="2">HTH domain-containing protein</fullName>
    </submittedName>
</protein>
<evidence type="ECO:0000313" key="3">
    <source>
        <dbReference type="Proteomes" id="UP000481872"/>
    </source>
</evidence>
<evidence type="ECO:0000313" key="2">
    <source>
        <dbReference type="EMBL" id="NEU04528.1"/>
    </source>
</evidence>
<dbReference type="InterPro" id="IPR036388">
    <property type="entry name" value="WH-like_DNA-bd_sf"/>
</dbReference>
<keyword evidence="3" id="KW-1185">Reference proteome</keyword>
<name>A0A6M0H2S6_9CLOT</name>
<dbReference type="AlphaFoldDB" id="A0A6M0H2S6"/>
<accession>A0A6M0H2S6</accession>
<evidence type="ECO:0000259" key="1">
    <source>
        <dbReference type="Pfam" id="PF08279"/>
    </source>
</evidence>
<dbReference type="Proteomes" id="UP000481872">
    <property type="component" value="Unassembled WGS sequence"/>
</dbReference>
<dbReference type="RefSeq" id="WP_061996127.1">
    <property type="nucleotide sequence ID" value="NZ_JAAGPU010000009.1"/>
</dbReference>
<dbReference type="EMBL" id="JAAGPU010000009">
    <property type="protein sequence ID" value="NEU04528.1"/>
    <property type="molecule type" value="Genomic_DNA"/>
</dbReference>
<gene>
    <name evidence="2" type="ORF">G3M99_06565</name>
</gene>
<dbReference type="Pfam" id="PF08279">
    <property type="entry name" value="HTH_11"/>
    <property type="match status" value="1"/>
</dbReference>
<feature type="domain" description="Helix-turn-helix type 11" evidence="1">
    <location>
        <begin position="5"/>
        <end position="50"/>
    </location>
</feature>
<reference evidence="2 3" key="1">
    <citation type="submission" date="2020-02" db="EMBL/GenBank/DDBJ databases">
        <title>Genome assembly of a novel Clostridium senegalense strain.</title>
        <authorList>
            <person name="Gupta T.B."/>
            <person name="Jauregui R."/>
            <person name="Maclean P."/>
            <person name="Nawarathana A."/>
            <person name="Brightwell G."/>
        </authorList>
    </citation>
    <scope>NUCLEOTIDE SEQUENCE [LARGE SCALE GENOMIC DNA]</scope>
    <source>
        <strain evidence="2 3">AGRFS4</strain>
    </source>
</reference>